<gene>
    <name evidence="1" type="ORF">HMPREF1318_1483</name>
</gene>
<keyword evidence="2" id="KW-1185">Reference proteome</keyword>
<protein>
    <submittedName>
        <fullName evidence="1">Uncharacterized protein</fullName>
    </submittedName>
</protein>
<sequence length="163" mass="18251">MPRMSYMTWEVAAAAFVEHDRSSLSPVDVADELAVQLTHRGYFDGRRRFSLGVRALAEGAARLAEEPEDHIAQMNYMQCGGSAERMTIEVRVASGESMTHYAVSRMPVADDNAWIELPYDGDRSVRLHPEEVFSGEQAVPVFRAYILDGVLPPEDLLRDLHLS</sequence>
<dbReference type="AlphaFoldDB" id="J0N3U8"/>
<reference evidence="1 2" key="1">
    <citation type="submission" date="2012-05" db="EMBL/GenBank/DDBJ databases">
        <authorList>
            <person name="Harkins D.M."/>
            <person name="Madupu R."/>
            <person name="Durkin A.S."/>
            <person name="Torralba M."/>
            <person name="Methe B."/>
            <person name="Sutton G.G."/>
            <person name="Nelson K.E."/>
        </authorList>
    </citation>
    <scope>NUCLEOTIDE SEQUENCE [LARGE SCALE GENOMIC DNA]</scope>
    <source>
        <strain evidence="1 2">F0489</strain>
    </source>
</reference>
<organism evidence="1 2">
    <name type="scientific">Actinomyces massiliensis F0489</name>
    <dbReference type="NCBI Taxonomy" id="1125718"/>
    <lineage>
        <taxon>Bacteria</taxon>
        <taxon>Bacillati</taxon>
        <taxon>Actinomycetota</taxon>
        <taxon>Actinomycetes</taxon>
        <taxon>Actinomycetales</taxon>
        <taxon>Actinomycetaceae</taxon>
        <taxon>Actinomyces</taxon>
    </lineage>
</organism>
<comment type="caution">
    <text evidence="1">The sequence shown here is derived from an EMBL/GenBank/DDBJ whole genome shotgun (WGS) entry which is preliminary data.</text>
</comment>
<dbReference type="PATRIC" id="fig|1125718.3.peg.1928"/>
<dbReference type="Proteomes" id="UP000002941">
    <property type="component" value="Unassembled WGS sequence"/>
</dbReference>
<name>J0N3U8_9ACTO</name>
<evidence type="ECO:0000313" key="2">
    <source>
        <dbReference type="Proteomes" id="UP000002941"/>
    </source>
</evidence>
<dbReference type="EMBL" id="AKFT01000158">
    <property type="protein sequence ID" value="EJF41474.1"/>
    <property type="molecule type" value="Genomic_DNA"/>
</dbReference>
<dbReference type="eggNOG" id="ENOG5033CIM">
    <property type="taxonomic scope" value="Bacteria"/>
</dbReference>
<proteinExistence type="predicted"/>
<accession>J0N3U8</accession>
<evidence type="ECO:0000313" key="1">
    <source>
        <dbReference type="EMBL" id="EJF41474.1"/>
    </source>
</evidence>